<organism evidence="2 3">
    <name type="scientific">Chrysophaeum taylorii</name>
    <dbReference type="NCBI Taxonomy" id="2483200"/>
    <lineage>
        <taxon>Eukaryota</taxon>
        <taxon>Sar</taxon>
        <taxon>Stramenopiles</taxon>
        <taxon>Ochrophyta</taxon>
        <taxon>Pelagophyceae</taxon>
        <taxon>Pelagomonadales</taxon>
        <taxon>Pelagomonadaceae</taxon>
        <taxon>Chrysophaeum</taxon>
    </lineage>
</organism>
<evidence type="ECO:0008006" key="4">
    <source>
        <dbReference type="Google" id="ProtNLM"/>
    </source>
</evidence>
<protein>
    <recommendedName>
        <fullName evidence="4">Altered inheritance of mitochondria protein 24, mitochondrial</fullName>
    </recommendedName>
</protein>
<proteinExistence type="predicted"/>
<dbReference type="InterPro" id="IPR002838">
    <property type="entry name" value="AIM24"/>
</dbReference>
<dbReference type="EMBL" id="JAQMWT010000060">
    <property type="protein sequence ID" value="KAJ8611854.1"/>
    <property type="molecule type" value="Genomic_DNA"/>
</dbReference>
<feature type="region of interest" description="Disordered" evidence="1">
    <location>
        <begin position="244"/>
        <end position="285"/>
    </location>
</feature>
<sequence>MDACSLIPEASVIGQRSAPPGYEFVGNRYTVVNKVLKPSETFIAEAGSMLHMSDGVRMSSTFGGVAGVANSLVSGEDIARVRFINAGSSDGFVGITPNQPMAVVVPVDLGSGGAINAKRGAYIAGPETVRPVAQILPATSCLACCCGGMPPIIQSVRGSGVAFLAAGGTVVRKTLARGESVLVDTHSVVAFSPTVGYDVKRVGSCVTCCFGGEGCFNTHLRGPGDVYIQSMSYEKLIDFLLTPTPAGGGDGDRDRDGDGGGNGAPPQAEISRYQTPLEVEEGFNS</sequence>
<dbReference type="PANTHER" id="PTHR43657:SF1">
    <property type="entry name" value="ALTERED INHERITANCE OF MITOCHONDRIA PROTEIN 24, MITOCHONDRIAL"/>
    <property type="match status" value="1"/>
</dbReference>
<dbReference type="InterPro" id="IPR036983">
    <property type="entry name" value="AIM24_sf"/>
</dbReference>
<dbReference type="Gene3D" id="3.60.160.10">
    <property type="entry name" value="Mitochondrial biogenesis AIM24"/>
    <property type="match status" value="1"/>
</dbReference>
<accession>A0AAD7UNU2</accession>
<dbReference type="SUPFAM" id="SSF51219">
    <property type="entry name" value="TRAP-like"/>
    <property type="match status" value="1"/>
</dbReference>
<name>A0AAD7UNU2_9STRA</name>
<dbReference type="AlphaFoldDB" id="A0AAD7UNU2"/>
<dbReference type="InterPro" id="IPR016031">
    <property type="entry name" value="Trp_RNA-bd_attenuator-like_dom"/>
</dbReference>
<gene>
    <name evidence="2" type="ORF">CTAYLR_005800</name>
</gene>
<comment type="caution">
    <text evidence="2">The sequence shown here is derived from an EMBL/GenBank/DDBJ whole genome shotgun (WGS) entry which is preliminary data.</text>
</comment>
<evidence type="ECO:0000256" key="1">
    <source>
        <dbReference type="SAM" id="MobiDB-lite"/>
    </source>
</evidence>
<dbReference type="Pfam" id="PF01987">
    <property type="entry name" value="AIM24"/>
    <property type="match status" value="1"/>
</dbReference>
<keyword evidence="3" id="KW-1185">Reference proteome</keyword>
<evidence type="ECO:0000313" key="3">
    <source>
        <dbReference type="Proteomes" id="UP001230188"/>
    </source>
</evidence>
<reference evidence="2" key="1">
    <citation type="submission" date="2023-01" db="EMBL/GenBank/DDBJ databases">
        <title>Metagenome sequencing of chrysophaentin producing Chrysophaeum taylorii.</title>
        <authorList>
            <person name="Davison J."/>
            <person name="Bewley C."/>
        </authorList>
    </citation>
    <scope>NUCLEOTIDE SEQUENCE</scope>
    <source>
        <strain evidence="2">NIES-1699</strain>
    </source>
</reference>
<dbReference type="Proteomes" id="UP001230188">
    <property type="component" value="Unassembled WGS sequence"/>
</dbReference>
<evidence type="ECO:0000313" key="2">
    <source>
        <dbReference type="EMBL" id="KAJ8611854.1"/>
    </source>
</evidence>
<dbReference type="PANTHER" id="PTHR43657">
    <property type="entry name" value="TRYPTOPHAN RNA-BINDING ATTENUATOR PROTEIN-LIKE PROTEIN"/>
    <property type="match status" value="1"/>
</dbReference>